<gene>
    <name evidence="2" type="ORF">PHMEG_000857</name>
</gene>
<organism evidence="2 3">
    <name type="scientific">Phytophthora megakarya</name>
    <dbReference type="NCBI Taxonomy" id="4795"/>
    <lineage>
        <taxon>Eukaryota</taxon>
        <taxon>Sar</taxon>
        <taxon>Stramenopiles</taxon>
        <taxon>Oomycota</taxon>
        <taxon>Peronosporomycetes</taxon>
        <taxon>Peronosporales</taxon>
        <taxon>Peronosporaceae</taxon>
        <taxon>Phytophthora</taxon>
    </lineage>
</organism>
<keyword evidence="2" id="KW-0547">Nucleotide-binding</keyword>
<dbReference type="Pfam" id="PF14214">
    <property type="entry name" value="Helitron_like_N"/>
    <property type="match status" value="1"/>
</dbReference>
<evidence type="ECO:0000313" key="3">
    <source>
        <dbReference type="Proteomes" id="UP000198211"/>
    </source>
</evidence>
<proteinExistence type="predicted"/>
<dbReference type="GO" id="GO:0004386">
    <property type="term" value="F:helicase activity"/>
    <property type="evidence" value="ECO:0007669"/>
    <property type="project" value="UniProtKB-KW"/>
</dbReference>
<protein>
    <submittedName>
        <fullName evidence="2">Helitron helicase</fullName>
    </submittedName>
</protein>
<accession>A0A225X2M7</accession>
<reference evidence="3" key="1">
    <citation type="submission" date="2017-03" db="EMBL/GenBank/DDBJ databases">
        <title>Phytopthora megakarya and P. palmivora, two closely related causual agents of cacao black pod achieved similar genome size and gene model numbers by different mechanisms.</title>
        <authorList>
            <person name="Ali S."/>
            <person name="Shao J."/>
            <person name="Larry D.J."/>
            <person name="Kronmiller B."/>
            <person name="Shen D."/>
            <person name="Strem M.D."/>
            <person name="Melnick R.L."/>
            <person name="Guiltinan M.J."/>
            <person name="Tyler B.M."/>
            <person name="Meinhardt L.W."/>
            <person name="Bailey B.A."/>
        </authorList>
    </citation>
    <scope>NUCLEOTIDE SEQUENCE [LARGE SCALE GENOMIC DNA]</scope>
    <source>
        <strain evidence="3">zdho120</strain>
    </source>
</reference>
<keyword evidence="3" id="KW-1185">Reference proteome</keyword>
<dbReference type="Proteomes" id="UP000198211">
    <property type="component" value="Unassembled WGS sequence"/>
</dbReference>
<dbReference type="AlphaFoldDB" id="A0A225X2M7"/>
<keyword evidence="2" id="KW-0067">ATP-binding</keyword>
<evidence type="ECO:0000259" key="1">
    <source>
        <dbReference type="Pfam" id="PF14214"/>
    </source>
</evidence>
<feature type="domain" description="Helitron helicase-like" evidence="1">
    <location>
        <begin position="6"/>
        <end position="128"/>
    </location>
</feature>
<keyword evidence="2" id="KW-0347">Helicase</keyword>
<comment type="caution">
    <text evidence="2">The sequence shown here is derived from an EMBL/GenBank/DDBJ whole genome shotgun (WGS) entry which is preliminary data.</text>
</comment>
<name>A0A225X2M7_9STRA</name>
<dbReference type="InterPro" id="IPR025476">
    <property type="entry name" value="Helitron_helicase-like"/>
</dbReference>
<evidence type="ECO:0000313" key="2">
    <source>
        <dbReference type="EMBL" id="OWZ24151.1"/>
    </source>
</evidence>
<dbReference type="OrthoDB" id="1900198at2759"/>
<keyword evidence="2" id="KW-0378">Hydrolase</keyword>
<sequence>MALRQFVAYLLYDRTGDHSLLLLGGRLTQQYCVDQRSNAEQERLRYIENNQLEFRFEAIQGLTDAYRHEGTEAHRVDVMYYLVWNSLRKTLSLSGTVNKTHLTGQSNRTLTICTNGFMDTMAIVSELGAFKLSSGIRVIPRGWISKKTCVQVKQRPIVQISWRGFSYKSCKH</sequence>
<dbReference type="EMBL" id="NBNE01000026">
    <property type="protein sequence ID" value="OWZ24151.1"/>
    <property type="molecule type" value="Genomic_DNA"/>
</dbReference>